<feature type="compositionally biased region" description="Basic and acidic residues" evidence="1">
    <location>
        <begin position="24"/>
        <end position="34"/>
    </location>
</feature>
<evidence type="ECO:0000313" key="3">
    <source>
        <dbReference type="Proteomes" id="UP000267821"/>
    </source>
</evidence>
<gene>
    <name evidence="2" type="ORF">L211DRAFT_257805</name>
</gene>
<evidence type="ECO:0000256" key="1">
    <source>
        <dbReference type="SAM" id="MobiDB-lite"/>
    </source>
</evidence>
<dbReference type="Proteomes" id="UP000267821">
    <property type="component" value="Unassembled WGS sequence"/>
</dbReference>
<dbReference type="AlphaFoldDB" id="A0A3N4MLZ1"/>
<name>A0A3N4MLZ1_9PEZI</name>
<feature type="region of interest" description="Disordered" evidence="1">
    <location>
        <begin position="20"/>
        <end position="44"/>
    </location>
</feature>
<accession>A0A3N4MLZ1</accession>
<proteinExistence type="predicted"/>
<dbReference type="EMBL" id="ML121528">
    <property type="protein sequence ID" value="RPB29105.1"/>
    <property type="molecule type" value="Genomic_DNA"/>
</dbReference>
<protein>
    <submittedName>
        <fullName evidence="2">Uncharacterized protein</fullName>
    </submittedName>
</protein>
<reference evidence="2 3" key="1">
    <citation type="journal article" date="2018" name="Nat. Ecol. Evol.">
        <title>Pezizomycetes genomes reveal the molecular basis of ectomycorrhizal truffle lifestyle.</title>
        <authorList>
            <person name="Murat C."/>
            <person name="Payen T."/>
            <person name="Noel B."/>
            <person name="Kuo A."/>
            <person name="Morin E."/>
            <person name="Chen J."/>
            <person name="Kohler A."/>
            <person name="Krizsan K."/>
            <person name="Balestrini R."/>
            <person name="Da Silva C."/>
            <person name="Montanini B."/>
            <person name="Hainaut M."/>
            <person name="Levati E."/>
            <person name="Barry K.W."/>
            <person name="Belfiori B."/>
            <person name="Cichocki N."/>
            <person name="Clum A."/>
            <person name="Dockter R.B."/>
            <person name="Fauchery L."/>
            <person name="Guy J."/>
            <person name="Iotti M."/>
            <person name="Le Tacon F."/>
            <person name="Lindquist E.A."/>
            <person name="Lipzen A."/>
            <person name="Malagnac F."/>
            <person name="Mello A."/>
            <person name="Molinier V."/>
            <person name="Miyauchi S."/>
            <person name="Poulain J."/>
            <person name="Riccioni C."/>
            <person name="Rubini A."/>
            <person name="Sitrit Y."/>
            <person name="Splivallo R."/>
            <person name="Traeger S."/>
            <person name="Wang M."/>
            <person name="Zifcakova L."/>
            <person name="Wipf D."/>
            <person name="Zambonelli A."/>
            <person name="Paolocci F."/>
            <person name="Nowrousian M."/>
            <person name="Ottonello S."/>
            <person name="Baldrian P."/>
            <person name="Spatafora J.W."/>
            <person name="Henrissat B."/>
            <person name="Nagy L.G."/>
            <person name="Aury J.M."/>
            <person name="Wincker P."/>
            <person name="Grigoriev I.V."/>
            <person name="Bonfante P."/>
            <person name="Martin F.M."/>
        </authorList>
    </citation>
    <scope>NUCLEOTIDE SEQUENCE [LARGE SCALE GENOMIC DNA]</scope>
    <source>
        <strain evidence="2 3">ATCC MYA-4762</strain>
    </source>
</reference>
<sequence>MWHNQGLSGKPNFGAKYVRSVQQGRREAQVREEGEVGPEDEPGKWLVDTDASNYYSPFKHLFVHLMLVWLAHLMQCIPPVEILTGNRWVFVNHYGTIPLIIRVEGEVVRKMSSSPWMVRF</sequence>
<dbReference type="InParanoid" id="A0A3N4MLZ1"/>
<organism evidence="2 3">
    <name type="scientific">Terfezia boudieri ATCC MYA-4762</name>
    <dbReference type="NCBI Taxonomy" id="1051890"/>
    <lineage>
        <taxon>Eukaryota</taxon>
        <taxon>Fungi</taxon>
        <taxon>Dikarya</taxon>
        <taxon>Ascomycota</taxon>
        <taxon>Pezizomycotina</taxon>
        <taxon>Pezizomycetes</taxon>
        <taxon>Pezizales</taxon>
        <taxon>Pezizaceae</taxon>
        <taxon>Terfezia</taxon>
    </lineage>
</organism>
<keyword evidence="3" id="KW-1185">Reference proteome</keyword>
<evidence type="ECO:0000313" key="2">
    <source>
        <dbReference type="EMBL" id="RPB29105.1"/>
    </source>
</evidence>